<dbReference type="RefSeq" id="XP_027620359.1">
    <property type="nucleotide sequence ID" value="XM_027764558.1"/>
</dbReference>
<sequence>MDNTENGIQQYQARSGMLPRNGPQSPMLPAQQTPQMSFRGLARSPSQPGSPAPNTIAGSPSMNAARQASGMAAQALANEVNQQLNRIPAPVLNQIKEEVGLADMDYPSLTTKDKQRMLTVAKQRTMRLGQPGQAQLPPMTPMAPFPHPSQHGGPVGPHQMIPGMVGRPMGGFPGQPGMPNTLTMPLGTTMSPGMMNHPMTPQQVQHVQQLQYRQSMQNLHKTGMQHSGMGNMVPGGNAASPSAGEGGFISDGPQSRPGTAQFSGAPSANSRMGPKPLGMMPPPSPSQNPKPGQKDASGANETSAPNGRLDSSPQTGAPGPGQGSAPGSVPSTHTGPPTPNSSGNMTAPSPSAMNASTPSMNADHAPAPSTTDSILGGLFPPDFMPHNGLDDFDPSIFRPDGELNFDRDFGGWFNSDSIGGLDMVMPVDRASSAVASVEELADNVAELDLASDAVACRPCSARTQRSTIPPVRC</sequence>
<evidence type="ECO:0000256" key="1">
    <source>
        <dbReference type="SAM" id="MobiDB-lite"/>
    </source>
</evidence>
<gene>
    <name evidence="2" type="ORF">SCP_1601080</name>
</gene>
<comment type="caution">
    <text evidence="2">The sequence shown here is derived from an EMBL/GenBank/DDBJ whole genome shotgun (WGS) entry which is preliminary data.</text>
</comment>
<feature type="compositionally biased region" description="Polar residues" evidence="1">
    <location>
        <begin position="1"/>
        <end position="13"/>
    </location>
</feature>
<reference evidence="2 3" key="1">
    <citation type="journal article" date="2018" name="Sci. Rep.">
        <title>Genome sequence of the cauliflower mushroom Sparassis crispa (Hanabiratake) and its association with beneficial usage.</title>
        <authorList>
            <person name="Kiyama R."/>
            <person name="Furutani Y."/>
            <person name="Kawaguchi K."/>
            <person name="Nakanishi T."/>
        </authorList>
    </citation>
    <scope>NUCLEOTIDE SEQUENCE [LARGE SCALE GENOMIC DNA]</scope>
</reference>
<dbReference type="Proteomes" id="UP000287166">
    <property type="component" value="Unassembled WGS sequence"/>
</dbReference>
<name>A0A401H4S1_9APHY</name>
<feature type="region of interest" description="Disordered" evidence="1">
    <location>
        <begin position="222"/>
        <end position="379"/>
    </location>
</feature>
<feature type="compositionally biased region" description="Polar residues" evidence="1">
    <location>
        <begin position="332"/>
        <end position="360"/>
    </location>
</feature>
<evidence type="ECO:0000313" key="2">
    <source>
        <dbReference type="EMBL" id="GBE89446.1"/>
    </source>
</evidence>
<dbReference type="GeneID" id="38786363"/>
<organism evidence="2 3">
    <name type="scientific">Sparassis crispa</name>
    <dbReference type="NCBI Taxonomy" id="139825"/>
    <lineage>
        <taxon>Eukaryota</taxon>
        <taxon>Fungi</taxon>
        <taxon>Dikarya</taxon>
        <taxon>Basidiomycota</taxon>
        <taxon>Agaricomycotina</taxon>
        <taxon>Agaricomycetes</taxon>
        <taxon>Polyporales</taxon>
        <taxon>Sparassidaceae</taxon>
        <taxon>Sparassis</taxon>
    </lineage>
</organism>
<dbReference type="AlphaFoldDB" id="A0A401H4S1"/>
<feature type="compositionally biased region" description="Polar residues" evidence="1">
    <location>
        <begin position="44"/>
        <end position="62"/>
    </location>
</feature>
<dbReference type="InParanoid" id="A0A401H4S1"/>
<accession>A0A401H4S1</accession>
<proteinExistence type="predicted"/>
<feature type="compositionally biased region" description="Pro residues" evidence="1">
    <location>
        <begin position="279"/>
        <end position="288"/>
    </location>
</feature>
<feature type="compositionally biased region" description="Polar residues" evidence="1">
    <location>
        <begin position="252"/>
        <end position="270"/>
    </location>
</feature>
<feature type="region of interest" description="Disordered" evidence="1">
    <location>
        <begin position="1"/>
        <end position="70"/>
    </location>
</feature>
<dbReference type="STRING" id="139825.A0A401H4S1"/>
<protein>
    <submittedName>
        <fullName evidence="2">Uncharacterized protein</fullName>
    </submittedName>
</protein>
<dbReference type="EMBL" id="BFAD01000016">
    <property type="protein sequence ID" value="GBE89446.1"/>
    <property type="molecule type" value="Genomic_DNA"/>
</dbReference>
<keyword evidence="3" id="KW-1185">Reference proteome</keyword>
<dbReference type="OrthoDB" id="5600002at2759"/>
<evidence type="ECO:0000313" key="3">
    <source>
        <dbReference type="Proteomes" id="UP000287166"/>
    </source>
</evidence>